<name>A0A0L8GH23_OCTBM</name>
<dbReference type="Gene3D" id="2.40.128.20">
    <property type="match status" value="1"/>
</dbReference>
<evidence type="ECO:0000313" key="1">
    <source>
        <dbReference type="EMBL" id="KOF76149.1"/>
    </source>
</evidence>
<dbReference type="GO" id="GO:0008289">
    <property type="term" value="F:lipid binding"/>
    <property type="evidence" value="ECO:0007669"/>
    <property type="project" value="UniProtKB-KW"/>
</dbReference>
<dbReference type="KEGG" id="obi:106876951"/>
<reference evidence="1" key="1">
    <citation type="submission" date="2015-07" db="EMBL/GenBank/DDBJ databases">
        <title>MeaNS - Measles Nucleotide Surveillance Program.</title>
        <authorList>
            <person name="Tran T."/>
            <person name="Druce J."/>
        </authorList>
    </citation>
    <scope>NUCLEOTIDE SEQUENCE</scope>
    <source>
        <strain evidence="1">UCB-OBI-ISO-001</strain>
        <tissue evidence="1">Gonad</tissue>
    </source>
</reference>
<protein>
    <recommendedName>
        <fullName evidence="2">Lipocalin/cytosolic fatty-acid binding domain-containing protein</fullName>
    </recommendedName>
</protein>
<proteinExistence type="predicted"/>
<dbReference type="OrthoDB" id="9971011at2759"/>
<accession>A0A0L8GH23</accession>
<sequence>MDVFLGKWIEIKEDVESYRQFIDKIGVPKEIAEKILKYTGFFELQEDGDLFKATTGYVEDPSLTRTYRFKMNETFTDTDNFGQKFTLVCKVEGGKCYDKCTNYYNQATIESVREVVGDTLIVTTTCDGQTMVSKFKKQ</sequence>
<dbReference type="Pfam" id="PF14651">
    <property type="entry name" value="Lipocalin_7"/>
    <property type="match status" value="1"/>
</dbReference>
<dbReference type="EMBL" id="KQ421864">
    <property type="protein sequence ID" value="KOF76149.1"/>
    <property type="molecule type" value="Genomic_DNA"/>
</dbReference>
<evidence type="ECO:0008006" key="2">
    <source>
        <dbReference type="Google" id="ProtNLM"/>
    </source>
</evidence>
<dbReference type="InterPro" id="IPR012674">
    <property type="entry name" value="Calycin"/>
</dbReference>
<gene>
    <name evidence="1" type="ORF">OCBIM_22033753mg</name>
</gene>
<dbReference type="AlphaFoldDB" id="A0A0L8GH23"/>
<dbReference type="SUPFAM" id="SSF50814">
    <property type="entry name" value="Lipocalins"/>
    <property type="match status" value="1"/>
</dbReference>
<organism evidence="1">
    <name type="scientific">Octopus bimaculoides</name>
    <name type="common">California two-spotted octopus</name>
    <dbReference type="NCBI Taxonomy" id="37653"/>
    <lineage>
        <taxon>Eukaryota</taxon>
        <taxon>Metazoa</taxon>
        <taxon>Spiralia</taxon>
        <taxon>Lophotrochozoa</taxon>
        <taxon>Mollusca</taxon>
        <taxon>Cephalopoda</taxon>
        <taxon>Coleoidea</taxon>
        <taxon>Octopodiformes</taxon>
        <taxon>Octopoda</taxon>
        <taxon>Incirrata</taxon>
        <taxon>Octopodidae</taxon>
        <taxon>Octopus</taxon>
    </lineage>
</organism>